<feature type="transmembrane region" description="Helical" evidence="5">
    <location>
        <begin position="35"/>
        <end position="53"/>
    </location>
</feature>
<name>B0P7F8_9FIRM</name>
<comment type="caution">
    <text evidence="6">The sequence shown here is derived from an EMBL/GenBank/DDBJ whole genome shotgun (WGS) entry which is preliminary data.</text>
</comment>
<dbReference type="Proteomes" id="UP000003803">
    <property type="component" value="Unassembled WGS sequence"/>
</dbReference>
<accession>B0P7F8</accession>
<dbReference type="eggNOG" id="COG1346">
    <property type="taxonomic scope" value="Bacteria"/>
</dbReference>
<feature type="transmembrane region" description="Helical" evidence="5">
    <location>
        <begin position="95"/>
        <end position="114"/>
    </location>
</feature>
<dbReference type="HOGENOM" id="CLU_082099_1_0_9"/>
<dbReference type="EMBL" id="ABGD02000006">
    <property type="protein sequence ID" value="EDS12461.1"/>
    <property type="molecule type" value="Genomic_DNA"/>
</dbReference>
<feature type="transmembrane region" description="Helical" evidence="5">
    <location>
        <begin position="65"/>
        <end position="83"/>
    </location>
</feature>
<evidence type="ECO:0000256" key="2">
    <source>
        <dbReference type="ARBA" id="ARBA00022692"/>
    </source>
</evidence>
<feature type="transmembrane region" description="Helical" evidence="5">
    <location>
        <begin position="206"/>
        <end position="226"/>
    </location>
</feature>
<dbReference type="GO" id="GO:0016020">
    <property type="term" value="C:membrane"/>
    <property type="evidence" value="ECO:0007669"/>
    <property type="project" value="UniProtKB-SubCell"/>
</dbReference>
<keyword evidence="3 5" id="KW-1133">Transmembrane helix</keyword>
<dbReference type="RefSeq" id="WP_006874096.1">
    <property type="nucleotide sequence ID" value="NZ_DS544176.1"/>
</dbReference>
<dbReference type="Pfam" id="PF04172">
    <property type="entry name" value="LrgB"/>
    <property type="match status" value="1"/>
</dbReference>
<comment type="subcellular location">
    <subcellularLocation>
        <location evidence="1">Membrane</location>
        <topology evidence="1">Multi-pass membrane protein</topology>
    </subcellularLocation>
</comment>
<dbReference type="InterPro" id="IPR007300">
    <property type="entry name" value="CidB/LrgB"/>
</dbReference>
<evidence type="ECO:0000256" key="1">
    <source>
        <dbReference type="ARBA" id="ARBA00004141"/>
    </source>
</evidence>
<gene>
    <name evidence="6" type="ORF">ANACOL_00689</name>
</gene>
<keyword evidence="4 5" id="KW-0472">Membrane</keyword>
<reference evidence="6" key="2">
    <citation type="submission" date="2013-09" db="EMBL/GenBank/DDBJ databases">
        <title>Draft genome sequence of Anaerotruncus colihominis(DSM 17241).</title>
        <authorList>
            <person name="Sudarsanam P."/>
            <person name="Ley R."/>
            <person name="Guruge J."/>
            <person name="Turnbaugh P.J."/>
            <person name="Mahowald M."/>
            <person name="Liep D."/>
            <person name="Gordon J."/>
        </authorList>
    </citation>
    <scope>NUCLEOTIDE SEQUENCE</scope>
    <source>
        <strain evidence="6">DSM 17241</strain>
    </source>
</reference>
<dbReference type="STRING" id="169435.ERS852551_03324"/>
<dbReference type="AlphaFoldDB" id="B0P7F8"/>
<keyword evidence="7" id="KW-1185">Reference proteome</keyword>
<reference evidence="6" key="1">
    <citation type="submission" date="2007-11" db="EMBL/GenBank/DDBJ databases">
        <authorList>
            <person name="Fulton L."/>
            <person name="Clifton S."/>
            <person name="Fulton B."/>
            <person name="Xu J."/>
            <person name="Minx P."/>
            <person name="Pepin K.H."/>
            <person name="Johnson M."/>
            <person name="Thiruvilangam P."/>
            <person name="Bhonagiri V."/>
            <person name="Nash W.E."/>
            <person name="Mardis E.R."/>
            <person name="Wilson R.K."/>
        </authorList>
    </citation>
    <scope>NUCLEOTIDE SEQUENCE [LARGE SCALE GENOMIC DNA]</scope>
    <source>
        <strain evidence="6">DSM 17241</strain>
    </source>
</reference>
<evidence type="ECO:0000256" key="5">
    <source>
        <dbReference type="SAM" id="Phobius"/>
    </source>
</evidence>
<evidence type="ECO:0000256" key="4">
    <source>
        <dbReference type="ARBA" id="ARBA00023136"/>
    </source>
</evidence>
<evidence type="ECO:0000256" key="3">
    <source>
        <dbReference type="ARBA" id="ARBA00022989"/>
    </source>
</evidence>
<proteinExistence type="predicted"/>
<feature type="transmembrane region" description="Helical" evidence="5">
    <location>
        <begin position="147"/>
        <end position="170"/>
    </location>
</feature>
<protein>
    <submittedName>
        <fullName evidence="6">TIGR00659 family protein</fullName>
    </submittedName>
</protein>
<keyword evidence="2 5" id="KW-0812">Transmembrane</keyword>
<sequence>MMKAVLESPLFGIILSILAYEAGLWVNRKLKTPLANPLLIAVTLIVGLMMLFHIPLESYQKGGDLIALFLAPATASLALSVYNQRGILGKNLLPVIAGCAVGSAVSMGSVYALCRLFKLDEAVTASLIPKSVTTPIATEISAQHGGIVPVTVAAVIITGMIGAVLAPYMIRMFHVRNPVADGLAIGASSHALGTSRALEMGELEGAMSGIAVGVSGLLTVLFSLVLG</sequence>
<organism evidence="6 7">
    <name type="scientific">Anaerotruncus colihominis DSM 17241</name>
    <dbReference type="NCBI Taxonomy" id="445972"/>
    <lineage>
        <taxon>Bacteria</taxon>
        <taxon>Bacillati</taxon>
        <taxon>Bacillota</taxon>
        <taxon>Clostridia</taxon>
        <taxon>Eubacteriales</taxon>
        <taxon>Oscillospiraceae</taxon>
        <taxon>Anaerotruncus</taxon>
    </lineage>
</organism>
<evidence type="ECO:0000313" key="7">
    <source>
        <dbReference type="Proteomes" id="UP000003803"/>
    </source>
</evidence>
<dbReference type="PANTHER" id="PTHR30249:SF0">
    <property type="entry name" value="PLASTIDAL GLYCOLATE_GLYCERATE TRANSLOCATOR 1, CHLOROPLASTIC"/>
    <property type="match status" value="1"/>
</dbReference>
<dbReference type="PANTHER" id="PTHR30249">
    <property type="entry name" value="PUTATIVE SEROTONIN TRANSPORTER"/>
    <property type="match status" value="1"/>
</dbReference>
<evidence type="ECO:0000313" key="6">
    <source>
        <dbReference type="EMBL" id="EDS12461.1"/>
    </source>
</evidence>